<dbReference type="InterPro" id="IPR005123">
    <property type="entry name" value="Oxoglu/Fe-dep_dioxygenase_dom"/>
</dbReference>
<organism evidence="8 9">
    <name type="scientific">Lupinus angustifolius</name>
    <name type="common">Narrow-leaved blue lupine</name>
    <dbReference type="NCBI Taxonomy" id="3871"/>
    <lineage>
        <taxon>Eukaryota</taxon>
        <taxon>Viridiplantae</taxon>
        <taxon>Streptophyta</taxon>
        <taxon>Embryophyta</taxon>
        <taxon>Tracheophyta</taxon>
        <taxon>Spermatophyta</taxon>
        <taxon>Magnoliopsida</taxon>
        <taxon>eudicotyledons</taxon>
        <taxon>Gunneridae</taxon>
        <taxon>Pentapetalae</taxon>
        <taxon>rosids</taxon>
        <taxon>fabids</taxon>
        <taxon>Fabales</taxon>
        <taxon>Fabaceae</taxon>
        <taxon>Papilionoideae</taxon>
        <taxon>50 kb inversion clade</taxon>
        <taxon>genistoids sensu lato</taxon>
        <taxon>core genistoids</taxon>
        <taxon>Genisteae</taxon>
        <taxon>Lupinus</taxon>
    </lineage>
</organism>
<gene>
    <name evidence="8" type="ORF">TanjilG_14491</name>
</gene>
<evidence type="ECO:0000256" key="1">
    <source>
        <dbReference type="ARBA" id="ARBA00008056"/>
    </source>
</evidence>
<dbReference type="EMBL" id="CM007362">
    <property type="protein sequence ID" value="OIW16721.1"/>
    <property type="molecule type" value="Genomic_DNA"/>
</dbReference>
<keyword evidence="4 6" id="KW-0560">Oxidoreductase</keyword>
<proteinExistence type="inferred from homology"/>
<dbReference type="GO" id="GO:0016491">
    <property type="term" value="F:oxidoreductase activity"/>
    <property type="evidence" value="ECO:0007669"/>
    <property type="project" value="UniProtKB-KW"/>
</dbReference>
<dbReference type="SUPFAM" id="SSF51197">
    <property type="entry name" value="Clavaminate synthase-like"/>
    <property type="match status" value="1"/>
</dbReference>
<keyword evidence="3" id="KW-0847">Vitamin C</keyword>
<dbReference type="Gramene" id="OIW16721">
    <property type="protein sequence ID" value="OIW16721"/>
    <property type="gene ID" value="TanjilG_14491"/>
</dbReference>
<feature type="domain" description="Fe2OG dioxygenase" evidence="7">
    <location>
        <begin position="202"/>
        <end position="303"/>
    </location>
</feature>
<evidence type="ECO:0000313" key="9">
    <source>
        <dbReference type="Proteomes" id="UP000188354"/>
    </source>
</evidence>
<dbReference type="Pfam" id="PF03171">
    <property type="entry name" value="2OG-FeII_Oxy"/>
    <property type="match status" value="1"/>
</dbReference>
<dbReference type="GO" id="GO:0046872">
    <property type="term" value="F:metal ion binding"/>
    <property type="evidence" value="ECO:0007669"/>
    <property type="project" value="UniProtKB-KW"/>
</dbReference>
<dbReference type="KEGG" id="lang:109329117"/>
<name>A0A4P1RS36_LUPAN</name>
<dbReference type="FunFam" id="2.60.120.330:FF:000001">
    <property type="entry name" value="Protein SRG1"/>
    <property type="match status" value="1"/>
</dbReference>
<dbReference type="Pfam" id="PF14226">
    <property type="entry name" value="DIOX_N"/>
    <property type="match status" value="1"/>
</dbReference>
<dbReference type="GO" id="GO:0031418">
    <property type="term" value="F:L-ascorbic acid binding"/>
    <property type="evidence" value="ECO:0007669"/>
    <property type="project" value="UniProtKB-KW"/>
</dbReference>
<comment type="similarity">
    <text evidence="1 6">Belongs to the iron/ascorbate-dependent oxidoreductase family.</text>
</comment>
<keyword evidence="5 6" id="KW-0408">Iron</keyword>
<dbReference type="InterPro" id="IPR027443">
    <property type="entry name" value="IPNS-like_sf"/>
</dbReference>
<evidence type="ECO:0000256" key="2">
    <source>
        <dbReference type="ARBA" id="ARBA00022723"/>
    </source>
</evidence>
<dbReference type="AlphaFoldDB" id="A0A4P1RS36"/>
<dbReference type="PROSITE" id="PS51471">
    <property type="entry name" value="FE2OG_OXY"/>
    <property type="match status" value="1"/>
</dbReference>
<keyword evidence="2 6" id="KW-0479">Metal-binding</keyword>
<dbReference type="PANTHER" id="PTHR47991">
    <property type="entry name" value="OXOGLUTARATE/IRON-DEPENDENT DIOXYGENASE"/>
    <property type="match status" value="1"/>
</dbReference>
<dbReference type="InterPro" id="IPR026992">
    <property type="entry name" value="DIOX_N"/>
</dbReference>
<evidence type="ECO:0000313" key="8">
    <source>
        <dbReference type="EMBL" id="OIW16721.1"/>
    </source>
</evidence>
<reference evidence="8 9" key="1">
    <citation type="journal article" date="2017" name="Plant Biotechnol. J.">
        <title>A comprehensive draft genome sequence for lupin (Lupinus angustifolius), an emerging health food: insights into plant-microbe interactions and legume evolution.</title>
        <authorList>
            <person name="Hane J.K."/>
            <person name="Ming Y."/>
            <person name="Kamphuis L.G."/>
            <person name="Nelson M.N."/>
            <person name="Garg G."/>
            <person name="Atkins C.A."/>
            <person name="Bayer P.E."/>
            <person name="Bravo A."/>
            <person name="Bringans S."/>
            <person name="Cannon S."/>
            <person name="Edwards D."/>
            <person name="Foley R."/>
            <person name="Gao L.L."/>
            <person name="Harrison M.J."/>
            <person name="Huang W."/>
            <person name="Hurgobin B."/>
            <person name="Li S."/>
            <person name="Liu C.W."/>
            <person name="McGrath A."/>
            <person name="Morahan G."/>
            <person name="Murray J."/>
            <person name="Weller J."/>
            <person name="Jian J."/>
            <person name="Singh K.B."/>
        </authorList>
    </citation>
    <scope>NUCLEOTIDE SEQUENCE [LARGE SCALE GENOMIC DNA]</scope>
    <source>
        <strain evidence="9">cv. Tanjil</strain>
        <tissue evidence="8">Whole plant</tissue>
    </source>
</reference>
<dbReference type="Proteomes" id="UP000188354">
    <property type="component" value="Chromosome LG02"/>
</dbReference>
<dbReference type="InterPro" id="IPR044861">
    <property type="entry name" value="IPNS-like_FE2OG_OXY"/>
</dbReference>
<evidence type="ECO:0000259" key="7">
    <source>
        <dbReference type="PROSITE" id="PS51471"/>
    </source>
</evidence>
<evidence type="ECO:0000256" key="5">
    <source>
        <dbReference type="ARBA" id="ARBA00023004"/>
    </source>
</evidence>
<evidence type="ECO:0000256" key="3">
    <source>
        <dbReference type="ARBA" id="ARBA00022896"/>
    </source>
</evidence>
<dbReference type="InterPro" id="IPR050295">
    <property type="entry name" value="Plant_2OG-oxidoreductases"/>
</dbReference>
<protein>
    <recommendedName>
        <fullName evidence="7">Fe2OG dioxygenase domain-containing protein</fullName>
    </recommendedName>
</protein>
<evidence type="ECO:0000256" key="6">
    <source>
        <dbReference type="RuleBase" id="RU003682"/>
    </source>
</evidence>
<accession>A0A4P1RS36</accession>
<sequence>MEAEVPKLGSSLQVPSVKELLKQPMTKAPAQYVHPNQDHVVVSYRTSLPEIPVIDLSKLLSEDVIELENLDHACKEWGFFQLINHGVNPSLVERVKIGVEEFFNLPLEEKKKYWQKPGEIEGFGQLLVLSKEQKLEWADIFAMNTLPLYTRNPHLFPSIPQPFRDNLETYSLELKDTCLTVLGFMAKALKIEPNELLDSFEDIGQVMRMNYYPPCPQPELVIGLNPHSDAGALSILLQVNEVDGLQIRKDGMWIPIKPVSNAFVINVGDILEILTNGIYQSVEHRATINSVKERISVATFHRPGLNRVIGPVPSLVTPERYAMFRKIGVADYYKGYFSRTLPGKSYIDLLKIQDDVDSHKNT</sequence>
<evidence type="ECO:0000256" key="4">
    <source>
        <dbReference type="ARBA" id="ARBA00023002"/>
    </source>
</evidence>
<dbReference type="OrthoDB" id="288590at2759"/>
<keyword evidence="9" id="KW-1185">Reference proteome</keyword>
<dbReference type="Gene3D" id="2.60.120.330">
    <property type="entry name" value="B-lactam Antibiotic, Isopenicillin N Synthase, Chain"/>
    <property type="match status" value="1"/>
</dbReference>